<dbReference type="EMBL" id="CAJPIZ010015211">
    <property type="protein sequence ID" value="CAG2115158.1"/>
    <property type="molecule type" value="Genomic_DNA"/>
</dbReference>
<dbReference type="EMBL" id="OC869786">
    <property type="protein sequence ID" value="CAD7634728.1"/>
    <property type="molecule type" value="Genomic_DNA"/>
</dbReference>
<evidence type="ECO:0000313" key="2">
    <source>
        <dbReference type="EMBL" id="CAD7634728.1"/>
    </source>
</evidence>
<gene>
    <name evidence="2" type="ORF">OSB1V03_LOCUS15123</name>
</gene>
<keyword evidence="1" id="KW-0472">Membrane</keyword>
<keyword evidence="1" id="KW-1133">Transmembrane helix</keyword>
<sequence>MCATISATMNVSQTYGRQIWTSLKKNYGVWPVVVFAFGLAPVFVIVQSIHSLRGPDSRFSKDFEPWHKFDNKKFKFISNEDYQNYVHPRPRFEE</sequence>
<dbReference type="AlphaFoldDB" id="A0A7R9L6E2"/>
<dbReference type="Proteomes" id="UP000759131">
    <property type="component" value="Unassembled WGS sequence"/>
</dbReference>
<feature type="transmembrane region" description="Helical" evidence="1">
    <location>
        <begin position="27"/>
        <end position="49"/>
    </location>
</feature>
<dbReference type="OrthoDB" id="10317577at2759"/>
<keyword evidence="1" id="KW-0812">Transmembrane</keyword>
<organism evidence="2">
    <name type="scientific">Medioppia subpectinata</name>
    <dbReference type="NCBI Taxonomy" id="1979941"/>
    <lineage>
        <taxon>Eukaryota</taxon>
        <taxon>Metazoa</taxon>
        <taxon>Ecdysozoa</taxon>
        <taxon>Arthropoda</taxon>
        <taxon>Chelicerata</taxon>
        <taxon>Arachnida</taxon>
        <taxon>Acari</taxon>
        <taxon>Acariformes</taxon>
        <taxon>Sarcoptiformes</taxon>
        <taxon>Oribatida</taxon>
        <taxon>Brachypylina</taxon>
        <taxon>Oppioidea</taxon>
        <taxon>Oppiidae</taxon>
        <taxon>Medioppia</taxon>
    </lineage>
</organism>
<evidence type="ECO:0000313" key="3">
    <source>
        <dbReference type="Proteomes" id="UP000759131"/>
    </source>
</evidence>
<proteinExistence type="predicted"/>
<name>A0A7R9L6E2_9ACAR</name>
<evidence type="ECO:0000256" key="1">
    <source>
        <dbReference type="SAM" id="Phobius"/>
    </source>
</evidence>
<keyword evidence="3" id="KW-1185">Reference proteome</keyword>
<accession>A0A7R9L6E2</accession>
<reference evidence="2" key="1">
    <citation type="submission" date="2020-11" db="EMBL/GenBank/DDBJ databases">
        <authorList>
            <person name="Tran Van P."/>
        </authorList>
    </citation>
    <scope>NUCLEOTIDE SEQUENCE</scope>
</reference>
<protein>
    <submittedName>
        <fullName evidence="2">Uncharacterized protein</fullName>
    </submittedName>
</protein>